<accession>A0A024TCW0</accession>
<sequence length="147" mass="16454">MHLPRRSVPVDRHLKRRLAPNAVAMVSLLPTMSKSNAIIVLDNAKYNQGLPDDTPSGSWMKARMTQSCSAYGIELDVKEYRSTLWAKLKAHIEANIVPVIVQMAMGCGHHVVFTPPYHSDLQPIEMIWSYVKGAVGRLYDTTMFSDA</sequence>
<dbReference type="GO" id="GO:0003676">
    <property type="term" value="F:nucleic acid binding"/>
    <property type="evidence" value="ECO:0007669"/>
    <property type="project" value="InterPro"/>
</dbReference>
<evidence type="ECO:0008006" key="2">
    <source>
        <dbReference type="Google" id="ProtNLM"/>
    </source>
</evidence>
<proteinExistence type="predicted"/>
<dbReference type="AlphaFoldDB" id="A0A024TCW0"/>
<evidence type="ECO:0000313" key="1">
    <source>
        <dbReference type="EMBL" id="ETV91197.1"/>
    </source>
</evidence>
<dbReference type="GeneID" id="20091247"/>
<dbReference type="InterPro" id="IPR036397">
    <property type="entry name" value="RNaseH_sf"/>
</dbReference>
<name>A0A024TCW0_9STRA</name>
<dbReference type="OrthoDB" id="79160at2759"/>
<dbReference type="RefSeq" id="XP_008880228.1">
    <property type="nucleotide sequence ID" value="XM_008882006.1"/>
</dbReference>
<dbReference type="PANTHER" id="PTHR33939:SF1">
    <property type="entry name" value="DUF4371 DOMAIN-CONTAINING PROTEIN"/>
    <property type="match status" value="1"/>
</dbReference>
<dbReference type="VEuPathDB" id="FungiDB:H310_14197"/>
<dbReference type="EMBL" id="KI914013">
    <property type="protein sequence ID" value="ETV91197.1"/>
    <property type="molecule type" value="Genomic_DNA"/>
</dbReference>
<reference evidence="1" key="1">
    <citation type="submission" date="2013-12" db="EMBL/GenBank/DDBJ databases">
        <title>The Genome Sequence of Aphanomyces invadans NJM9701.</title>
        <authorList>
            <consortium name="The Broad Institute Genomics Platform"/>
            <person name="Russ C."/>
            <person name="Tyler B."/>
            <person name="van West P."/>
            <person name="Dieguez-Uribeondo J."/>
            <person name="Young S.K."/>
            <person name="Zeng Q."/>
            <person name="Gargeya S."/>
            <person name="Fitzgerald M."/>
            <person name="Abouelleil A."/>
            <person name="Alvarado L."/>
            <person name="Chapman S.B."/>
            <person name="Gainer-Dewar J."/>
            <person name="Goldberg J."/>
            <person name="Griggs A."/>
            <person name="Gujja S."/>
            <person name="Hansen M."/>
            <person name="Howarth C."/>
            <person name="Imamovic A."/>
            <person name="Ireland A."/>
            <person name="Larimer J."/>
            <person name="McCowan C."/>
            <person name="Murphy C."/>
            <person name="Pearson M."/>
            <person name="Poon T.W."/>
            <person name="Priest M."/>
            <person name="Roberts A."/>
            <person name="Saif S."/>
            <person name="Shea T."/>
            <person name="Sykes S."/>
            <person name="Wortman J."/>
            <person name="Nusbaum C."/>
            <person name="Birren B."/>
        </authorList>
    </citation>
    <scope>NUCLEOTIDE SEQUENCE [LARGE SCALE GENOMIC DNA]</scope>
    <source>
        <strain evidence="1">NJM9701</strain>
    </source>
</reference>
<protein>
    <recommendedName>
        <fullName evidence="2">Tc1-like transposase DDE domain-containing protein</fullName>
    </recommendedName>
</protein>
<gene>
    <name evidence="1" type="ORF">H310_14197</name>
</gene>
<dbReference type="eggNOG" id="ENOG502S65Z">
    <property type="taxonomic scope" value="Eukaryota"/>
</dbReference>
<dbReference type="Gene3D" id="3.30.420.10">
    <property type="entry name" value="Ribonuclease H-like superfamily/Ribonuclease H"/>
    <property type="match status" value="1"/>
</dbReference>
<organism evidence="1">
    <name type="scientific">Aphanomyces invadans</name>
    <dbReference type="NCBI Taxonomy" id="157072"/>
    <lineage>
        <taxon>Eukaryota</taxon>
        <taxon>Sar</taxon>
        <taxon>Stramenopiles</taxon>
        <taxon>Oomycota</taxon>
        <taxon>Saprolegniomycetes</taxon>
        <taxon>Saprolegniales</taxon>
        <taxon>Verrucalvaceae</taxon>
        <taxon>Aphanomyces</taxon>
    </lineage>
</organism>
<dbReference type="PANTHER" id="PTHR33939">
    <property type="entry name" value="PROTEIN CBG22215"/>
    <property type="match status" value="1"/>
</dbReference>